<dbReference type="Ensembl" id="ENSSANT00000052074.1">
    <property type="protein sequence ID" value="ENSSANP00000048985.1"/>
    <property type="gene ID" value="ENSSANG00000024607.1"/>
</dbReference>
<dbReference type="GO" id="GO:0009897">
    <property type="term" value="C:external side of plasma membrane"/>
    <property type="evidence" value="ECO:0007669"/>
    <property type="project" value="TreeGrafter"/>
</dbReference>
<dbReference type="InterPro" id="IPR011162">
    <property type="entry name" value="MHC_I/II-like_Ag-recog"/>
</dbReference>
<evidence type="ECO:0000313" key="3">
    <source>
        <dbReference type="Proteomes" id="UP000472260"/>
    </source>
</evidence>
<dbReference type="PANTHER" id="PTHR16675:SF193">
    <property type="entry name" value="LOC571647 PROTEIN-RELATED"/>
    <property type="match status" value="1"/>
</dbReference>
<protein>
    <recommendedName>
        <fullName evidence="4">MHC class I-like antigen recognition-like domain-containing protein</fullName>
    </recommendedName>
</protein>
<dbReference type="Gene3D" id="3.30.500.10">
    <property type="entry name" value="MHC class I-like antigen recognition-like"/>
    <property type="match status" value="2"/>
</dbReference>
<sequence>MFLMKLYFFSLQRNTRCMGLSKSSICWASMISLLDDRQIDYYNSEEQRNISKQNWMIECRMPGLKISGDDYWEKGTQSRKFKKHVVSFERIGCEIDKQGSFPKWVTSVDAALPIKRKWDNVPILNQYTKAYLEKECVDWLKIFREFANKELRNGCGSRRMTKQNIVIL</sequence>
<dbReference type="SUPFAM" id="SSF54452">
    <property type="entry name" value="MHC antigen-recognition domain"/>
    <property type="match status" value="1"/>
</dbReference>
<reference evidence="2" key="1">
    <citation type="submission" date="2025-08" db="UniProtKB">
        <authorList>
            <consortium name="Ensembl"/>
        </authorList>
    </citation>
    <scope>IDENTIFICATION</scope>
</reference>
<dbReference type="InterPro" id="IPR037055">
    <property type="entry name" value="MHC_I-like_Ag-recog_sf"/>
</dbReference>
<proteinExistence type="predicted"/>
<keyword evidence="3" id="KW-1185">Reference proteome</keyword>
<dbReference type="PANTHER" id="PTHR16675">
    <property type="entry name" value="MHC CLASS I-RELATED"/>
    <property type="match status" value="1"/>
</dbReference>
<dbReference type="AlphaFoldDB" id="A0A671NTJ6"/>
<reference evidence="2" key="2">
    <citation type="submission" date="2025-09" db="UniProtKB">
        <authorList>
            <consortium name="Ensembl"/>
        </authorList>
    </citation>
    <scope>IDENTIFICATION</scope>
</reference>
<evidence type="ECO:0008006" key="4">
    <source>
        <dbReference type="Google" id="ProtNLM"/>
    </source>
</evidence>
<name>A0A671NTJ6_9TELE</name>
<accession>A0A671NTJ6</accession>
<evidence type="ECO:0000313" key="2">
    <source>
        <dbReference type="Ensembl" id="ENSSANP00000048985.1"/>
    </source>
</evidence>
<evidence type="ECO:0000256" key="1">
    <source>
        <dbReference type="ARBA" id="ARBA00023180"/>
    </source>
</evidence>
<dbReference type="GO" id="GO:0005615">
    <property type="term" value="C:extracellular space"/>
    <property type="evidence" value="ECO:0007669"/>
    <property type="project" value="TreeGrafter"/>
</dbReference>
<dbReference type="InterPro" id="IPR050208">
    <property type="entry name" value="MHC_class-I_related"/>
</dbReference>
<organism evidence="2 3">
    <name type="scientific">Sinocyclocheilus anshuiensis</name>
    <dbReference type="NCBI Taxonomy" id="1608454"/>
    <lineage>
        <taxon>Eukaryota</taxon>
        <taxon>Metazoa</taxon>
        <taxon>Chordata</taxon>
        <taxon>Craniata</taxon>
        <taxon>Vertebrata</taxon>
        <taxon>Euteleostomi</taxon>
        <taxon>Actinopterygii</taxon>
        <taxon>Neopterygii</taxon>
        <taxon>Teleostei</taxon>
        <taxon>Ostariophysi</taxon>
        <taxon>Cypriniformes</taxon>
        <taxon>Cyprinidae</taxon>
        <taxon>Cyprininae</taxon>
        <taxon>Sinocyclocheilus</taxon>
    </lineage>
</organism>
<dbReference type="Proteomes" id="UP000472260">
    <property type="component" value="Unassembled WGS sequence"/>
</dbReference>
<dbReference type="GO" id="GO:0006955">
    <property type="term" value="P:immune response"/>
    <property type="evidence" value="ECO:0007669"/>
    <property type="project" value="TreeGrafter"/>
</dbReference>
<keyword evidence="1" id="KW-0325">Glycoprotein</keyword>